<organism evidence="1">
    <name type="scientific">marine sediment metagenome</name>
    <dbReference type="NCBI Taxonomy" id="412755"/>
    <lineage>
        <taxon>unclassified sequences</taxon>
        <taxon>metagenomes</taxon>
        <taxon>ecological metagenomes</taxon>
    </lineage>
</organism>
<reference evidence="1" key="1">
    <citation type="journal article" date="2015" name="Nature">
        <title>Complex archaea that bridge the gap between prokaryotes and eukaryotes.</title>
        <authorList>
            <person name="Spang A."/>
            <person name="Saw J.H."/>
            <person name="Jorgensen S.L."/>
            <person name="Zaremba-Niedzwiedzka K."/>
            <person name="Martijn J."/>
            <person name="Lind A.E."/>
            <person name="van Eijk R."/>
            <person name="Schleper C."/>
            <person name="Guy L."/>
            <person name="Ettema T.J."/>
        </authorList>
    </citation>
    <scope>NUCLEOTIDE SEQUENCE</scope>
</reference>
<protein>
    <submittedName>
        <fullName evidence="1">Uncharacterized protein</fullName>
    </submittedName>
</protein>
<name>A0A0F9G512_9ZZZZ</name>
<comment type="caution">
    <text evidence="1">The sequence shown here is derived from an EMBL/GenBank/DDBJ whole genome shotgun (WGS) entry which is preliminary data.</text>
</comment>
<accession>A0A0F9G512</accession>
<proteinExistence type="predicted"/>
<evidence type="ECO:0000313" key="1">
    <source>
        <dbReference type="EMBL" id="KKL93829.1"/>
    </source>
</evidence>
<dbReference type="EMBL" id="LAZR01019088">
    <property type="protein sequence ID" value="KKL93829.1"/>
    <property type="molecule type" value="Genomic_DNA"/>
</dbReference>
<sequence length="69" mass="7763">MSKKRNPEATCKTCPYWNGNPKIFVAGLCCRSHPEELAIDVMAGMNTWTSTLPDAWCGEHPDFFLESVE</sequence>
<dbReference type="AlphaFoldDB" id="A0A0F9G512"/>
<gene>
    <name evidence="1" type="ORF">LCGC14_1870760</name>
</gene>